<comment type="caution">
    <text evidence="2">The sequence shown here is derived from an EMBL/GenBank/DDBJ whole genome shotgun (WGS) entry which is preliminary data.</text>
</comment>
<proteinExistence type="predicted"/>
<evidence type="ECO:0000313" key="3">
    <source>
        <dbReference type="Proteomes" id="UP001595075"/>
    </source>
</evidence>
<feature type="region of interest" description="Disordered" evidence="1">
    <location>
        <begin position="1"/>
        <end position="50"/>
    </location>
</feature>
<feature type="compositionally biased region" description="Low complexity" evidence="1">
    <location>
        <begin position="7"/>
        <end position="22"/>
    </location>
</feature>
<dbReference type="EMBL" id="JAZHXI010000010">
    <property type="protein sequence ID" value="KAL2067004.1"/>
    <property type="molecule type" value="Genomic_DNA"/>
</dbReference>
<protein>
    <submittedName>
        <fullName evidence="2">Uncharacterized protein</fullName>
    </submittedName>
</protein>
<gene>
    <name evidence="2" type="ORF">VTL71DRAFT_1428</name>
</gene>
<evidence type="ECO:0000256" key="1">
    <source>
        <dbReference type="SAM" id="MobiDB-lite"/>
    </source>
</evidence>
<dbReference type="Proteomes" id="UP001595075">
    <property type="component" value="Unassembled WGS sequence"/>
</dbReference>
<accession>A0ABR4CAU0</accession>
<name>A0ABR4CAU0_9HELO</name>
<reference evidence="2 3" key="1">
    <citation type="journal article" date="2024" name="Commun. Biol.">
        <title>Comparative genomic analysis of thermophilic fungi reveals convergent evolutionary adaptations and gene losses.</title>
        <authorList>
            <person name="Steindorff A.S."/>
            <person name="Aguilar-Pontes M.V."/>
            <person name="Robinson A.J."/>
            <person name="Andreopoulos B."/>
            <person name="LaButti K."/>
            <person name="Kuo A."/>
            <person name="Mondo S."/>
            <person name="Riley R."/>
            <person name="Otillar R."/>
            <person name="Haridas S."/>
            <person name="Lipzen A."/>
            <person name="Grimwood J."/>
            <person name="Schmutz J."/>
            <person name="Clum A."/>
            <person name="Reid I.D."/>
            <person name="Moisan M.C."/>
            <person name="Butler G."/>
            <person name="Nguyen T.T.M."/>
            <person name="Dewar K."/>
            <person name="Conant G."/>
            <person name="Drula E."/>
            <person name="Henrissat B."/>
            <person name="Hansel C."/>
            <person name="Singer S."/>
            <person name="Hutchinson M.I."/>
            <person name="de Vries R.P."/>
            <person name="Natvig D.O."/>
            <person name="Powell A.J."/>
            <person name="Tsang A."/>
            <person name="Grigoriev I.V."/>
        </authorList>
    </citation>
    <scope>NUCLEOTIDE SEQUENCE [LARGE SCALE GENOMIC DNA]</scope>
    <source>
        <strain evidence="2 3">CBS 494.80</strain>
    </source>
</reference>
<organism evidence="2 3">
    <name type="scientific">Oculimacula yallundae</name>
    <dbReference type="NCBI Taxonomy" id="86028"/>
    <lineage>
        <taxon>Eukaryota</taxon>
        <taxon>Fungi</taxon>
        <taxon>Dikarya</taxon>
        <taxon>Ascomycota</taxon>
        <taxon>Pezizomycotina</taxon>
        <taxon>Leotiomycetes</taxon>
        <taxon>Helotiales</taxon>
        <taxon>Ploettnerulaceae</taxon>
        <taxon>Oculimacula</taxon>
    </lineage>
</organism>
<feature type="compositionally biased region" description="Basic and acidic residues" evidence="1">
    <location>
        <begin position="27"/>
        <end position="38"/>
    </location>
</feature>
<evidence type="ECO:0000313" key="2">
    <source>
        <dbReference type="EMBL" id="KAL2067004.1"/>
    </source>
</evidence>
<keyword evidence="3" id="KW-1185">Reference proteome</keyword>
<sequence length="389" mass="43677">MRRIRKSQISPPIVIDISPPASVTSKYSHDSEDQKYRYDAPTPPRLPLTPSKTLFLYSQQDHNQSLSDENENLKKRARKPVISFSPPTPTSTSSNTLSLDFDAHLHTLYHTGSGYTLVSTPSSQQENVLELREDMTHLTTQIGKLIHAIRAYSFLATQTKTQTLSDIKNLIYALPRPPQALLLRQTLGVLIDDIGNLHEEKRAVFTRSFEGVLVGDKDKPDIQEWETWAGREYVWDANTKEGKRGLEGLWVEFLSLEEDEMRDMARRLGKRCVLMRIFDLLSALRAGSEELLVLEERIGMRMKRDFEVILGNLRDCEGGTGVGESETGVIKGLGVSMGGNTSMQWRVLGIVEGKRRQKLEWKMEGVKKGRGKVSIALLGVVEGLAEGGE</sequence>